<dbReference type="PROSITE" id="PS50805">
    <property type="entry name" value="KRAB"/>
    <property type="match status" value="1"/>
</dbReference>
<feature type="non-terminal residue" evidence="14">
    <location>
        <position position="311"/>
    </location>
</feature>
<evidence type="ECO:0000256" key="1">
    <source>
        <dbReference type="ARBA" id="ARBA00004123"/>
    </source>
</evidence>
<dbReference type="SMART" id="SM00349">
    <property type="entry name" value="KRAB"/>
    <property type="match status" value="1"/>
</dbReference>
<evidence type="ECO:0000256" key="9">
    <source>
        <dbReference type="PROSITE-ProRule" id="PRU00042"/>
    </source>
</evidence>
<feature type="compositionally biased region" description="Basic and acidic residues" evidence="10">
    <location>
        <begin position="137"/>
        <end position="163"/>
    </location>
</feature>
<dbReference type="InterPro" id="IPR001909">
    <property type="entry name" value="KRAB"/>
</dbReference>
<dbReference type="Pfam" id="PF01352">
    <property type="entry name" value="KRAB"/>
    <property type="match status" value="1"/>
</dbReference>
<dbReference type="GO" id="GO:0000978">
    <property type="term" value="F:RNA polymerase II cis-regulatory region sequence-specific DNA binding"/>
    <property type="evidence" value="ECO:0007669"/>
    <property type="project" value="TreeGrafter"/>
</dbReference>
<evidence type="ECO:0000256" key="4">
    <source>
        <dbReference type="ARBA" id="ARBA00022737"/>
    </source>
</evidence>
<evidence type="ECO:0000259" key="12">
    <source>
        <dbReference type="PROSITE" id="PS50805"/>
    </source>
</evidence>
<dbReference type="InterPro" id="IPR036051">
    <property type="entry name" value="KRAB_dom_sf"/>
</dbReference>
<dbReference type="InterPro" id="IPR013087">
    <property type="entry name" value="Znf_C2H2_type"/>
</dbReference>
<dbReference type="FunCoup" id="A0A6P8QV78">
    <property type="interactions" value="27"/>
</dbReference>
<keyword evidence="6" id="KW-0862">Zinc</keyword>
<feature type="domain" description="C2H2-type" evidence="11">
    <location>
        <begin position="275"/>
        <end position="302"/>
    </location>
</feature>
<evidence type="ECO:0000256" key="6">
    <source>
        <dbReference type="ARBA" id="ARBA00022833"/>
    </source>
</evidence>
<keyword evidence="8" id="KW-0539">Nucleus</keyword>
<feature type="compositionally biased region" description="Basic and acidic residues" evidence="10">
    <location>
        <begin position="93"/>
        <end position="103"/>
    </location>
</feature>
<proteinExistence type="inferred from homology"/>
<feature type="region of interest" description="Disordered" evidence="10">
    <location>
        <begin position="72"/>
        <end position="113"/>
    </location>
</feature>
<dbReference type="InterPro" id="IPR050752">
    <property type="entry name" value="C2H2-ZF_domain"/>
</dbReference>
<dbReference type="KEGG" id="gsh:117355666"/>
<dbReference type="OrthoDB" id="8117402at2759"/>
<dbReference type="Gene3D" id="6.10.140.140">
    <property type="match status" value="1"/>
</dbReference>
<keyword evidence="3" id="KW-0479">Metal-binding</keyword>
<dbReference type="GO" id="GO:0005634">
    <property type="term" value="C:nucleus"/>
    <property type="evidence" value="ECO:0007669"/>
    <property type="project" value="UniProtKB-SubCell"/>
</dbReference>
<evidence type="ECO:0000256" key="7">
    <source>
        <dbReference type="ARBA" id="ARBA00023125"/>
    </source>
</evidence>
<evidence type="ECO:0000313" key="14">
    <source>
        <dbReference type="RefSeq" id="XP_033790461.1"/>
    </source>
</evidence>
<dbReference type="GeneID" id="117355666"/>
<keyword evidence="5 9" id="KW-0863">Zinc-finger</keyword>
<dbReference type="GO" id="GO:0008270">
    <property type="term" value="F:zinc ion binding"/>
    <property type="evidence" value="ECO:0007669"/>
    <property type="project" value="UniProtKB-KW"/>
</dbReference>
<dbReference type="InterPro" id="IPR036236">
    <property type="entry name" value="Znf_C2H2_sf"/>
</dbReference>
<dbReference type="Gene3D" id="3.30.160.60">
    <property type="entry name" value="Classic Zinc Finger"/>
    <property type="match status" value="4"/>
</dbReference>
<evidence type="ECO:0000259" key="11">
    <source>
        <dbReference type="PROSITE" id="PS50157"/>
    </source>
</evidence>
<keyword evidence="13" id="KW-1185">Reference proteome</keyword>
<dbReference type="PANTHER" id="PTHR24384">
    <property type="entry name" value="FINGER PUTATIVE TRANSCRIPTION FACTOR FAMILY-RELATED"/>
    <property type="match status" value="1"/>
</dbReference>
<evidence type="ECO:0000256" key="2">
    <source>
        <dbReference type="ARBA" id="ARBA00006991"/>
    </source>
</evidence>
<comment type="subcellular location">
    <subcellularLocation>
        <location evidence="1">Nucleus</location>
    </subcellularLocation>
</comment>
<evidence type="ECO:0000256" key="3">
    <source>
        <dbReference type="ARBA" id="ARBA00022723"/>
    </source>
</evidence>
<dbReference type="Pfam" id="PF00096">
    <property type="entry name" value="zf-C2H2"/>
    <property type="match status" value="2"/>
</dbReference>
<dbReference type="SUPFAM" id="SSF109640">
    <property type="entry name" value="KRAB domain (Kruppel-associated box)"/>
    <property type="match status" value="1"/>
</dbReference>
<dbReference type="SMART" id="SM00355">
    <property type="entry name" value="ZnF_C2H2"/>
    <property type="match status" value="3"/>
</dbReference>
<evidence type="ECO:0000256" key="10">
    <source>
        <dbReference type="SAM" id="MobiDB-lite"/>
    </source>
</evidence>
<dbReference type="GO" id="GO:0000981">
    <property type="term" value="F:DNA-binding transcription factor activity, RNA polymerase II-specific"/>
    <property type="evidence" value="ECO:0007669"/>
    <property type="project" value="TreeGrafter"/>
</dbReference>
<dbReference type="SUPFAM" id="SSF57667">
    <property type="entry name" value="beta-beta-alpha zinc fingers"/>
    <property type="match status" value="2"/>
</dbReference>
<evidence type="ECO:0000256" key="8">
    <source>
        <dbReference type="ARBA" id="ARBA00023242"/>
    </source>
</evidence>
<evidence type="ECO:0000256" key="5">
    <source>
        <dbReference type="ARBA" id="ARBA00022771"/>
    </source>
</evidence>
<dbReference type="FunFam" id="3.30.160.60:FF:000670">
    <property type="entry name" value="zinc finger protein 22"/>
    <property type="match status" value="1"/>
</dbReference>
<feature type="domain" description="C2H2-type" evidence="11">
    <location>
        <begin position="219"/>
        <end position="246"/>
    </location>
</feature>
<dbReference type="RefSeq" id="XP_033790461.1">
    <property type="nucleotide sequence ID" value="XM_033934570.1"/>
</dbReference>
<evidence type="ECO:0000313" key="13">
    <source>
        <dbReference type="Proteomes" id="UP000515159"/>
    </source>
</evidence>
<organism evidence="13 14">
    <name type="scientific">Geotrypetes seraphini</name>
    <name type="common">Gaboon caecilian</name>
    <name type="synonym">Caecilia seraphini</name>
    <dbReference type="NCBI Taxonomy" id="260995"/>
    <lineage>
        <taxon>Eukaryota</taxon>
        <taxon>Metazoa</taxon>
        <taxon>Chordata</taxon>
        <taxon>Craniata</taxon>
        <taxon>Vertebrata</taxon>
        <taxon>Euteleostomi</taxon>
        <taxon>Amphibia</taxon>
        <taxon>Gymnophiona</taxon>
        <taxon>Geotrypetes</taxon>
    </lineage>
</organism>
<dbReference type="FunFam" id="3.30.160.60:FF:001954">
    <property type="entry name" value="Zinc finger protein 787"/>
    <property type="match status" value="1"/>
</dbReference>
<feature type="domain" description="KRAB" evidence="12">
    <location>
        <begin position="11"/>
        <end position="84"/>
    </location>
</feature>
<keyword evidence="7" id="KW-0238">DNA-binding</keyword>
<name>A0A6P8QV78_GEOSA</name>
<dbReference type="AlphaFoldDB" id="A0A6P8QV78"/>
<feature type="domain" description="C2H2-type" evidence="11">
    <location>
        <begin position="247"/>
        <end position="274"/>
    </location>
</feature>
<protein>
    <submittedName>
        <fullName evidence="14">Zinc finger protein 160-like</fullName>
    </submittedName>
</protein>
<dbReference type="Proteomes" id="UP000515159">
    <property type="component" value="Chromosome 2"/>
</dbReference>
<keyword evidence="4" id="KW-0677">Repeat</keyword>
<dbReference type="PANTHER" id="PTHR24384:SF218">
    <property type="entry name" value="ZINC FINGER PROTEIN 502"/>
    <property type="match status" value="1"/>
</dbReference>
<dbReference type="CDD" id="cd07765">
    <property type="entry name" value="KRAB_A-box"/>
    <property type="match status" value="1"/>
</dbReference>
<reference evidence="14" key="1">
    <citation type="submission" date="2025-08" db="UniProtKB">
        <authorList>
            <consortium name="RefSeq"/>
        </authorList>
    </citation>
    <scope>IDENTIFICATION</scope>
</reference>
<dbReference type="PROSITE" id="PS00028">
    <property type="entry name" value="ZINC_FINGER_C2H2_1"/>
    <property type="match status" value="2"/>
</dbReference>
<sequence>MAAGASAQMQVKFEDIAISFSQEEWEYLNEEQKELYREVMEENYQTLLSLATGSLTFTPKIISYIERGEEQYIKDEPESEEKESGKSSCSDHQIQHEWKREKNEEEDPVEMEQIQTLSENVCENISQGTKKINTKNYKQESKNQRDPTEVSREGVRKCERNDRDLSYIPEDQRHLAEGPFQIKNSDKVTSKFRHDKRKEKTHKKELQLHIRDHKNVKPSTSTECNKNLTQLSNLKRHKIIHSRYKPHACTECNKSFTRLSTLNNHQVIHTGHKPYTCTECNKSFTWLSYLKSHQMIHTGRKPYTCTECNKS</sequence>
<dbReference type="PROSITE" id="PS50157">
    <property type="entry name" value="ZINC_FINGER_C2H2_2"/>
    <property type="match status" value="3"/>
</dbReference>
<comment type="similarity">
    <text evidence="2">Belongs to the krueppel C2H2-type zinc-finger protein family.</text>
</comment>
<dbReference type="InParanoid" id="A0A6P8QV78"/>
<feature type="region of interest" description="Disordered" evidence="10">
    <location>
        <begin position="132"/>
        <end position="163"/>
    </location>
</feature>
<gene>
    <name evidence="14" type="primary">LOC117355666</name>
</gene>
<accession>A0A6P8QV78</accession>